<proteinExistence type="predicted"/>
<dbReference type="Proteomes" id="UP000068196">
    <property type="component" value="Chromosome"/>
</dbReference>
<keyword evidence="4" id="KW-0808">Transferase</keyword>
<accession>A0A0U5ASZ8</accession>
<keyword evidence="1 2" id="KW-0129">CBS domain</keyword>
<dbReference type="GO" id="GO:0016301">
    <property type="term" value="F:kinase activity"/>
    <property type="evidence" value="ECO:0007669"/>
    <property type="project" value="UniProtKB-KW"/>
</dbReference>
<dbReference type="PROSITE" id="PS51371">
    <property type="entry name" value="CBS"/>
    <property type="match status" value="2"/>
</dbReference>
<dbReference type="Gene3D" id="3.10.580.10">
    <property type="entry name" value="CBS-domain"/>
    <property type="match status" value="1"/>
</dbReference>
<dbReference type="PANTHER" id="PTHR43080:SF29">
    <property type="entry name" value="OS02G0818000 PROTEIN"/>
    <property type="match status" value="1"/>
</dbReference>
<dbReference type="AlphaFoldDB" id="A0A0U5ASZ8"/>
<protein>
    <submittedName>
        <fullName evidence="4">Histidine kinase</fullName>
    </submittedName>
</protein>
<dbReference type="PANTHER" id="PTHR43080">
    <property type="entry name" value="CBS DOMAIN-CONTAINING PROTEIN CBSX3, MITOCHONDRIAL"/>
    <property type="match status" value="1"/>
</dbReference>
<dbReference type="EMBL" id="AP014945">
    <property type="protein sequence ID" value="BAU24033.1"/>
    <property type="molecule type" value="Genomic_DNA"/>
</dbReference>
<reference evidence="5" key="2">
    <citation type="journal article" date="2016" name="Int. J. Syst. Evol. Microbiol.">
        <title>Caldimicrobium thiodismutans sp. nov., a sulfur-disproportionating bacterium isolated from a hot spring.</title>
        <authorList>
            <person name="Kojima H."/>
            <person name="Umezawa K."/>
            <person name="Fukui M."/>
        </authorList>
    </citation>
    <scope>NUCLEOTIDE SEQUENCE [LARGE SCALE GENOMIC DNA]</scope>
    <source>
        <strain evidence="5">TF1</strain>
    </source>
</reference>
<dbReference type="KEGG" id="cthi:THC_1673"/>
<dbReference type="InterPro" id="IPR046342">
    <property type="entry name" value="CBS_dom_sf"/>
</dbReference>
<dbReference type="SUPFAM" id="SSF54631">
    <property type="entry name" value="CBS-domain pair"/>
    <property type="match status" value="1"/>
</dbReference>
<evidence type="ECO:0000256" key="1">
    <source>
        <dbReference type="ARBA" id="ARBA00023122"/>
    </source>
</evidence>
<reference evidence="4 5" key="1">
    <citation type="journal article" date="2016" name="Int. J. Syst. Evol. Microbiol.">
        <title>Caldimicrobium thiodismutans sp. nov., a sulfur-disproportionating bacterium isolated from a hot spring, and emended description of the genus Caldimicrobium.</title>
        <authorList>
            <person name="Kojima H."/>
            <person name="Umezawa K."/>
            <person name="Fukui M."/>
        </authorList>
    </citation>
    <scope>NUCLEOTIDE SEQUENCE [LARGE SCALE GENOMIC DNA]</scope>
    <source>
        <strain evidence="4 5">TF1</strain>
    </source>
</reference>
<organism evidence="4 5">
    <name type="scientific">Caldimicrobium thiodismutans</name>
    <dbReference type="NCBI Taxonomy" id="1653476"/>
    <lineage>
        <taxon>Bacteria</taxon>
        <taxon>Pseudomonadati</taxon>
        <taxon>Thermodesulfobacteriota</taxon>
        <taxon>Thermodesulfobacteria</taxon>
        <taxon>Thermodesulfobacteriales</taxon>
        <taxon>Thermodesulfobacteriaceae</taxon>
        <taxon>Caldimicrobium</taxon>
    </lineage>
</organism>
<evidence type="ECO:0000259" key="3">
    <source>
        <dbReference type="PROSITE" id="PS51371"/>
    </source>
</evidence>
<dbReference type="SMART" id="SM00116">
    <property type="entry name" value="CBS"/>
    <property type="match status" value="2"/>
</dbReference>
<dbReference type="RefSeq" id="WP_068516060.1">
    <property type="nucleotide sequence ID" value="NZ_AP014945.1"/>
</dbReference>
<dbReference type="InterPro" id="IPR000644">
    <property type="entry name" value="CBS_dom"/>
</dbReference>
<keyword evidence="5" id="KW-1185">Reference proteome</keyword>
<evidence type="ECO:0000313" key="4">
    <source>
        <dbReference type="EMBL" id="BAU24033.1"/>
    </source>
</evidence>
<dbReference type="InterPro" id="IPR051257">
    <property type="entry name" value="Diverse_CBS-Domain"/>
</dbReference>
<evidence type="ECO:0000256" key="2">
    <source>
        <dbReference type="PROSITE-ProRule" id="PRU00703"/>
    </source>
</evidence>
<feature type="domain" description="CBS" evidence="3">
    <location>
        <begin position="12"/>
        <end position="69"/>
    </location>
</feature>
<keyword evidence="4" id="KW-0418">Kinase</keyword>
<dbReference type="OrthoDB" id="9791320at2"/>
<dbReference type="STRING" id="1653476.THC_1673"/>
<dbReference type="Pfam" id="PF00571">
    <property type="entry name" value="CBS"/>
    <property type="match status" value="2"/>
</dbReference>
<evidence type="ECO:0000313" key="5">
    <source>
        <dbReference type="Proteomes" id="UP000068196"/>
    </source>
</evidence>
<name>A0A0U5ASZ8_9BACT</name>
<gene>
    <name evidence="4" type="ORF">THC_1673</name>
</gene>
<sequence>MRVEEKRVADVMSRTLFTVSERASVTEIVETMLNNRISAVIVVADNGEFLGIISKTDLLSGLKKYGKELLEKSAEDLLCPKPYTIEGSATLREAAQKMFAHKVHRLLVVSPSSIGKFMPVGIITASDLLRELAF</sequence>
<feature type="domain" description="CBS" evidence="3">
    <location>
        <begin position="78"/>
        <end position="134"/>
    </location>
</feature>